<comment type="caution">
    <text evidence="2">The sequence shown here is derived from an EMBL/GenBank/DDBJ whole genome shotgun (WGS) entry which is preliminary data.</text>
</comment>
<protein>
    <submittedName>
        <fullName evidence="2">Uncharacterized protein</fullName>
    </submittedName>
</protein>
<name>A0A1F6VHM3_9PROT</name>
<evidence type="ECO:0000313" key="2">
    <source>
        <dbReference type="EMBL" id="OGI69122.1"/>
    </source>
</evidence>
<dbReference type="AlphaFoldDB" id="A0A1F6VHM3"/>
<gene>
    <name evidence="2" type="ORF">A2W18_06185</name>
</gene>
<proteinExistence type="predicted"/>
<accession>A0A1F6VHM3</accession>
<dbReference type="EMBL" id="MFSP01000029">
    <property type="protein sequence ID" value="OGI69122.1"/>
    <property type="molecule type" value="Genomic_DNA"/>
</dbReference>
<organism evidence="2 3">
    <name type="scientific">Candidatus Muproteobacteria bacterium RBG_16_60_9</name>
    <dbReference type="NCBI Taxonomy" id="1817755"/>
    <lineage>
        <taxon>Bacteria</taxon>
        <taxon>Pseudomonadati</taxon>
        <taxon>Pseudomonadota</taxon>
        <taxon>Candidatus Muproteobacteria</taxon>
    </lineage>
</organism>
<feature type="region of interest" description="Disordered" evidence="1">
    <location>
        <begin position="1"/>
        <end position="59"/>
    </location>
</feature>
<feature type="compositionally biased region" description="Basic and acidic residues" evidence="1">
    <location>
        <begin position="15"/>
        <end position="26"/>
    </location>
</feature>
<sequence length="59" mass="6637">MKRYFTASARKAQKGRSEKRMIDRKMPNSPMISHQKRCQLPSRIGGSAGNSSQNEPDSV</sequence>
<reference evidence="2 3" key="1">
    <citation type="journal article" date="2016" name="Nat. Commun.">
        <title>Thousands of microbial genomes shed light on interconnected biogeochemical processes in an aquifer system.</title>
        <authorList>
            <person name="Anantharaman K."/>
            <person name="Brown C.T."/>
            <person name="Hug L.A."/>
            <person name="Sharon I."/>
            <person name="Castelle C.J."/>
            <person name="Probst A.J."/>
            <person name="Thomas B.C."/>
            <person name="Singh A."/>
            <person name="Wilkins M.J."/>
            <person name="Karaoz U."/>
            <person name="Brodie E.L."/>
            <person name="Williams K.H."/>
            <person name="Hubbard S.S."/>
            <person name="Banfield J.F."/>
        </authorList>
    </citation>
    <scope>NUCLEOTIDE SEQUENCE [LARGE SCALE GENOMIC DNA]</scope>
</reference>
<feature type="compositionally biased region" description="Polar residues" evidence="1">
    <location>
        <begin position="49"/>
        <end position="59"/>
    </location>
</feature>
<evidence type="ECO:0000313" key="3">
    <source>
        <dbReference type="Proteomes" id="UP000179076"/>
    </source>
</evidence>
<evidence type="ECO:0000256" key="1">
    <source>
        <dbReference type="SAM" id="MobiDB-lite"/>
    </source>
</evidence>
<dbReference type="Proteomes" id="UP000179076">
    <property type="component" value="Unassembled WGS sequence"/>
</dbReference>